<dbReference type="EMBL" id="ONZQ02000009">
    <property type="protein sequence ID" value="SPO04067.1"/>
    <property type="molecule type" value="Genomic_DNA"/>
</dbReference>
<sequence>MATASTNSSYLLRTPFNIPSEWGNRWAVAFGSDDSSIMIAALSVIVGLSTVLLWNLISFVGKYWSVKRKLTLATIWNSNDAWSAFKGEHTHPEPPSDDREKSAAKTRTESTAEDGTGTRSKGDFWYGLFFCVSAFAVFAGGIAIGIVAPSLILIGAVAPVKTSLVYYPRPPEQEVAAEVIQEFGLRAPGAMRSLGHVDAVMDILRSQVLIQVDTSHQAIGEDRVVSLKYIYYISGLEMGLRHGDRLCLRVEGFCITEYGWRNETEDADDVMDLYDMWGNPDQQNRVLLNENEIFHAPSATFIIRDDPENVGTSTSNMTYAVLVHSAHRSSITSGGDPW</sequence>
<feature type="transmembrane region" description="Helical" evidence="2">
    <location>
        <begin position="125"/>
        <end position="158"/>
    </location>
</feature>
<evidence type="ECO:0000256" key="1">
    <source>
        <dbReference type="SAM" id="MobiDB-lite"/>
    </source>
</evidence>
<organism evidence="3 4">
    <name type="scientific">Cephalotrichum gorgonifer</name>
    <dbReference type="NCBI Taxonomy" id="2041049"/>
    <lineage>
        <taxon>Eukaryota</taxon>
        <taxon>Fungi</taxon>
        <taxon>Dikarya</taxon>
        <taxon>Ascomycota</taxon>
        <taxon>Pezizomycotina</taxon>
        <taxon>Sordariomycetes</taxon>
        <taxon>Hypocreomycetidae</taxon>
        <taxon>Microascales</taxon>
        <taxon>Microascaceae</taxon>
        <taxon>Cephalotrichum</taxon>
    </lineage>
</organism>
<evidence type="ECO:0000313" key="4">
    <source>
        <dbReference type="Proteomes" id="UP001187682"/>
    </source>
</evidence>
<feature type="compositionally biased region" description="Basic and acidic residues" evidence="1">
    <location>
        <begin position="86"/>
        <end position="110"/>
    </location>
</feature>
<keyword evidence="2" id="KW-1133">Transmembrane helix</keyword>
<keyword evidence="2" id="KW-0812">Transmembrane</keyword>
<comment type="caution">
    <text evidence="3">The sequence shown here is derived from an EMBL/GenBank/DDBJ whole genome shotgun (WGS) entry which is preliminary data.</text>
</comment>
<proteinExistence type="predicted"/>
<name>A0AAE8SXL7_9PEZI</name>
<feature type="transmembrane region" description="Helical" evidence="2">
    <location>
        <begin position="37"/>
        <end position="60"/>
    </location>
</feature>
<feature type="region of interest" description="Disordered" evidence="1">
    <location>
        <begin position="86"/>
        <end position="117"/>
    </location>
</feature>
<keyword evidence="2" id="KW-0472">Membrane</keyword>
<keyword evidence="4" id="KW-1185">Reference proteome</keyword>
<dbReference type="Proteomes" id="UP001187682">
    <property type="component" value="Unassembled WGS sequence"/>
</dbReference>
<accession>A0AAE8SXL7</accession>
<dbReference type="AlphaFoldDB" id="A0AAE8SXL7"/>
<evidence type="ECO:0000256" key="2">
    <source>
        <dbReference type="SAM" id="Phobius"/>
    </source>
</evidence>
<gene>
    <name evidence="3" type="ORF">DNG_06750</name>
</gene>
<reference evidence="3" key="1">
    <citation type="submission" date="2018-03" db="EMBL/GenBank/DDBJ databases">
        <authorList>
            <person name="Guldener U."/>
        </authorList>
    </citation>
    <scope>NUCLEOTIDE SEQUENCE</scope>
</reference>
<evidence type="ECO:0000313" key="3">
    <source>
        <dbReference type="EMBL" id="SPO04067.1"/>
    </source>
</evidence>
<protein>
    <submittedName>
        <fullName evidence="3">Uncharacterized protein</fullName>
    </submittedName>
</protein>